<name>A0A6N6JBE0_9RHOB</name>
<feature type="signal peptide" evidence="1">
    <location>
        <begin position="1"/>
        <end position="21"/>
    </location>
</feature>
<dbReference type="EMBL" id="BLJE01000001">
    <property type="protein sequence ID" value="GFE63571.1"/>
    <property type="molecule type" value="Genomic_DNA"/>
</dbReference>
<dbReference type="RefSeq" id="WP_159804497.1">
    <property type="nucleotide sequence ID" value="NZ_BLJE01000001.1"/>
</dbReference>
<organism evidence="2 3">
    <name type="scientific">Litoreibacter roseus</name>
    <dbReference type="NCBI Taxonomy" id="2601869"/>
    <lineage>
        <taxon>Bacteria</taxon>
        <taxon>Pseudomonadati</taxon>
        <taxon>Pseudomonadota</taxon>
        <taxon>Alphaproteobacteria</taxon>
        <taxon>Rhodobacterales</taxon>
        <taxon>Roseobacteraceae</taxon>
        <taxon>Litoreibacter</taxon>
    </lineage>
</organism>
<reference evidence="2 3" key="1">
    <citation type="submission" date="2019-12" db="EMBL/GenBank/DDBJ databases">
        <title>Litoreibacter badius sp. nov., a novel bacteriochlorophyll a-containing bacterium in the genus Litoreibacter.</title>
        <authorList>
            <person name="Kanamuro M."/>
            <person name="Takabe Y."/>
            <person name="Mori K."/>
            <person name="Takaichi S."/>
            <person name="Hanada S."/>
        </authorList>
    </citation>
    <scope>NUCLEOTIDE SEQUENCE [LARGE SCALE GENOMIC DNA]</scope>
    <source>
        <strain evidence="2 3">K6</strain>
    </source>
</reference>
<evidence type="ECO:0000313" key="2">
    <source>
        <dbReference type="EMBL" id="GFE63571.1"/>
    </source>
</evidence>
<feature type="chain" id="PRO_5027022663" description="HdeA/HdeB family protein" evidence="1">
    <location>
        <begin position="22"/>
        <end position="131"/>
    </location>
</feature>
<comment type="caution">
    <text evidence="2">The sequence shown here is derived from an EMBL/GenBank/DDBJ whole genome shotgun (WGS) entry which is preliminary data.</text>
</comment>
<sequence>MKQLLAIGLVFVAVSAHPAGAEGWRLIPMAEAPTGALQGPDYAIRCAALAAYDAKNGEAERIDDVAQFKKRAIALVNGIGDTLTGAALEDAADSEIARLAQAYEDTVADPEFDNGVVSKDRELCDLFGNSE</sequence>
<evidence type="ECO:0008006" key="4">
    <source>
        <dbReference type="Google" id="ProtNLM"/>
    </source>
</evidence>
<keyword evidence="3" id="KW-1185">Reference proteome</keyword>
<evidence type="ECO:0000256" key="1">
    <source>
        <dbReference type="SAM" id="SignalP"/>
    </source>
</evidence>
<accession>A0A6N6JBE0</accession>
<dbReference type="Proteomes" id="UP000436822">
    <property type="component" value="Unassembled WGS sequence"/>
</dbReference>
<evidence type="ECO:0000313" key="3">
    <source>
        <dbReference type="Proteomes" id="UP000436822"/>
    </source>
</evidence>
<proteinExistence type="predicted"/>
<dbReference type="AlphaFoldDB" id="A0A6N6JBE0"/>
<keyword evidence="1" id="KW-0732">Signal</keyword>
<gene>
    <name evidence="2" type="ORF">KIN_06450</name>
</gene>
<protein>
    <recommendedName>
        <fullName evidence="4">HdeA/HdeB family protein</fullName>
    </recommendedName>
</protein>